<evidence type="ECO:0000256" key="8">
    <source>
        <dbReference type="SAM" id="Phobius"/>
    </source>
</evidence>
<evidence type="ECO:0000256" key="3">
    <source>
        <dbReference type="ARBA" id="ARBA00022519"/>
    </source>
</evidence>
<name>A0A330LT35_9GAMM</name>
<evidence type="ECO:0000313" key="9">
    <source>
        <dbReference type="EMBL" id="SQD79572.1"/>
    </source>
</evidence>
<dbReference type="GO" id="GO:0016020">
    <property type="term" value="C:membrane"/>
    <property type="evidence" value="ECO:0007669"/>
    <property type="project" value="InterPro"/>
</dbReference>
<dbReference type="Pfam" id="PF06610">
    <property type="entry name" value="AlaE"/>
    <property type="match status" value="1"/>
</dbReference>
<dbReference type="RefSeq" id="WP_112716324.1">
    <property type="nucleotide sequence ID" value="NZ_LS483250.1"/>
</dbReference>
<sequence length="147" mass="16397">MKINRLWLADTLALMSFTIVTGMFIEVAIIGMTLQQSIMSRVLCQPVNILTGRMYGIYRDKIIARLSRSKSNKGRQVAGDIIANITFQLPLYIVILLSVGMDIPSIAKAAMIQTLALLVLGAPYGYWLTIIRKFLHATTEPVLKVRT</sequence>
<dbReference type="OrthoDB" id="9006207at2"/>
<evidence type="ECO:0000313" key="10">
    <source>
        <dbReference type="Proteomes" id="UP000250163"/>
    </source>
</evidence>
<dbReference type="AlphaFoldDB" id="A0A330LT35"/>
<feature type="transmembrane region" description="Helical" evidence="8">
    <location>
        <begin position="106"/>
        <end position="127"/>
    </location>
</feature>
<protein>
    <submittedName>
        <fullName evidence="9">L-alanine exporter AlaE</fullName>
    </submittedName>
</protein>
<feature type="transmembrane region" description="Helical" evidence="8">
    <location>
        <begin position="77"/>
        <end position="100"/>
    </location>
</feature>
<dbReference type="GO" id="GO:0034639">
    <property type="term" value="F:L-amino acid efflux transmembrane transporter activity"/>
    <property type="evidence" value="ECO:0007669"/>
    <property type="project" value="InterPro"/>
</dbReference>
<accession>A0A330LT35</accession>
<evidence type="ECO:0000256" key="7">
    <source>
        <dbReference type="ARBA" id="ARBA00023136"/>
    </source>
</evidence>
<feature type="transmembrane region" description="Helical" evidence="8">
    <location>
        <begin position="38"/>
        <end position="56"/>
    </location>
</feature>
<gene>
    <name evidence="9" type="ORF">MORIYA_3116</name>
</gene>
<evidence type="ECO:0000256" key="2">
    <source>
        <dbReference type="ARBA" id="ARBA00022475"/>
    </source>
</evidence>
<keyword evidence="7 8" id="KW-0472">Membrane</keyword>
<proteinExistence type="predicted"/>
<keyword evidence="1" id="KW-0813">Transport</keyword>
<dbReference type="EMBL" id="LS483250">
    <property type="protein sequence ID" value="SQD79572.1"/>
    <property type="molecule type" value="Genomic_DNA"/>
</dbReference>
<keyword evidence="6 8" id="KW-1133">Transmembrane helix</keyword>
<organism evidence="9 10">
    <name type="scientific">Moritella yayanosii</name>
    <dbReference type="NCBI Taxonomy" id="69539"/>
    <lineage>
        <taxon>Bacteria</taxon>
        <taxon>Pseudomonadati</taxon>
        <taxon>Pseudomonadota</taxon>
        <taxon>Gammaproteobacteria</taxon>
        <taxon>Alteromonadales</taxon>
        <taxon>Moritellaceae</taxon>
        <taxon>Moritella</taxon>
    </lineage>
</organism>
<evidence type="ECO:0000256" key="5">
    <source>
        <dbReference type="ARBA" id="ARBA00022970"/>
    </source>
</evidence>
<evidence type="ECO:0000256" key="6">
    <source>
        <dbReference type="ARBA" id="ARBA00022989"/>
    </source>
</evidence>
<dbReference type="Proteomes" id="UP000250163">
    <property type="component" value="Chromosome MORIYA"/>
</dbReference>
<dbReference type="KEGG" id="mya:MORIYA_3116"/>
<keyword evidence="4 8" id="KW-0812">Transmembrane</keyword>
<keyword evidence="10" id="KW-1185">Reference proteome</keyword>
<keyword evidence="5" id="KW-0029">Amino-acid transport</keyword>
<keyword evidence="3" id="KW-0997">Cell inner membrane</keyword>
<evidence type="ECO:0000256" key="4">
    <source>
        <dbReference type="ARBA" id="ARBA00022692"/>
    </source>
</evidence>
<reference evidence="10" key="1">
    <citation type="submission" date="2018-05" db="EMBL/GenBank/DDBJ databases">
        <authorList>
            <person name="Cea G.-C."/>
            <person name="William W."/>
        </authorList>
    </citation>
    <scope>NUCLEOTIDE SEQUENCE [LARGE SCALE GENOMIC DNA]</scope>
    <source>
        <strain evidence="10">DB21MT 5</strain>
    </source>
</reference>
<feature type="transmembrane region" description="Helical" evidence="8">
    <location>
        <begin position="12"/>
        <end position="32"/>
    </location>
</feature>
<keyword evidence="2" id="KW-1003">Cell membrane</keyword>
<evidence type="ECO:0000256" key="1">
    <source>
        <dbReference type="ARBA" id="ARBA00022448"/>
    </source>
</evidence>
<dbReference type="InterPro" id="IPR010574">
    <property type="entry name" value="Ala_export_AlaE"/>
</dbReference>